<organism evidence="1 2">
    <name type="scientific">Avena sativa</name>
    <name type="common">Oat</name>
    <dbReference type="NCBI Taxonomy" id="4498"/>
    <lineage>
        <taxon>Eukaryota</taxon>
        <taxon>Viridiplantae</taxon>
        <taxon>Streptophyta</taxon>
        <taxon>Embryophyta</taxon>
        <taxon>Tracheophyta</taxon>
        <taxon>Spermatophyta</taxon>
        <taxon>Magnoliopsida</taxon>
        <taxon>Liliopsida</taxon>
        <taxon>Poales</taxon>
        <taxon>Poaceae</taxon>
        <taxon>BOP clade</taxon>
        <taxon>Pooideae</taxon>
        <taxon>Poodae</taxon>
        <taxon>Poeae</taxon>
        <taxon>Poeae Chloroplast Group 1 (Aveneae type)</taxon>
        <taxon>Aveninae</taxon>
        <taxon>Avena</taxon>
    </lineage>
</organism>
<reference evidence="1" key="2">
    <citation type="submission" date="2025-09" db="UniProtKB">
        <authorList>
            <consortium name="EnsemblPlants"/>
        </authorList>
    </citation>
    <scope>IDENTIFICATION</scope>
</reference>
<name>A0ACD5XH40_AVESA</name>
<keyword evidence="2" id="KW-1185">Reference proteome</keyword>
<accession>A0ACD5XH40</accession>
<sequence length="466" mass="53215">MDLAPSLPDDLLADVLHRLAARGLAASRCVCKSWRRVVDGRRLLRADLLPLSLGGIFLNYHDLNFTQFLNRPTTGTAVSGRLDYTCHASEPGRYSLPRPYAYGHCNGLLLFDHCVVNPATQQWALLPSPPDEMPQPPPPGMYFRRKQYLVFDPTLSPNSFELLILPDVPSKLNNNDECEEFEWPPSMLILPVFSSKTGSWEEVPFCREGEAAGTLPGMVGSSRISNGRLSAYWQGALYICYSDCFVLRISLSDKKYQVITLPPDVCAYNREFYMGKSVKGIYCASLLPPSPYHAGAAKLQVWFLSSPTEWVLKHDSDIFHILPYLSFDKHCNRPWILQEFDYWYEYDASQVSDEEDAMADSNEALVEEAKFDWDSDNDDVLEPGSKNEASYMYILGFHPYKEVVLFSLWERVLAYHWASSKIQHLGKLFPNFYLKRRIDFHHTIATDSFPYTPCWLGELPEKLNLS</sequence>
<dbReference type="EnsemblPlants" id="AVESA.00010b.r2.4DG0788910.1">
    <property type="protein sequence ID" value="AVESA.00010b.r2.4DG0788910.1.CDS"/>
    <property type="gene ID" value="AVESA.00010b.r2.4DG0788910"/>
</dbReference>
<proteinExistence type="predicted"/>
<dbReference type="Proteomes" id="UP001732700">
    <property type="component" value="Chromosome 4D"/>
</dbReference>
<evidence type="ECO:0000313" key="1">
    <source>
        <dbReference type="EnsemblPlants" id="AVESA.00010b.r2.4DG0788910.1.CDS"/>
    </source>
</evidence>
<reference evidence="1" key="1">
    <citation type="submission" date="2021-05" db="EMBL/GenBank/DDBJ databases">
        <authorList>
            <person name="Scholz U."/>
            <person name="Mascher M."/>
            <person name="Fiebig A."/>
        </authorList>
    </citation>
    <scope>NUCLEOTIDE SEQUENCE [LARGE SCALE GENOMIC DNA]</scope>
</reference>
<evidence type="ECO:0000313" key="2">
    <source>
        <dbReference type="Proteomes" id="UP001732700"/>
    </source>
</evidence>
<protein>
    <submittedName>
        <fullName evidence="1">Uncharacterized protein</fullName>
    </submittedName>
</protein>